<dbReference type="EMBL" id="NDXW01000001">
    <property type="protein sequence ID" value="RDH45173.1"/>
    <property type="molecule type" value="Genomic_DNA"/>
</dbReference>
<evidence type="ECO:0000256" key="1">
    <source>
        <dbReference type="SAM" id="SignalP"/>
    </source>
</evidence>
<keyword evidence="1" id="KW-0732">Signal</keyword>
<organism evidence="2 3">
    <name type="scientific">Zooshikella ganghwensis</name>
    <dbReference type="NCBI Taxonomy" id="202772"/>
    <lineage>
        <taxon>Bacteria</taxon>
        <taxon>Pseudomonadati</taxon>
        <taxon>Pseudomonadota</taxon>
        <taxon>Gammaproteobacteria</taxon>
        <taxon>Oceanospirillales</taxon>
        <taxon>Zooshikellaceae</taxon>
        <taxon>Zooshikella</taxon>
    </lineage>
</organism>
<dbReference type="RefSeq" id="WP_094788179.1">
    <property type="nucleotide sequence ID" value="NZ_NDXW01000001.1"/>
</dbReference>
<feature type="signal peptide" evidence="1">
    <location>
        <begin position="1"/>
        <end position="19"/>
    </location>
</feature>
<name>A0A4P9VP15_9GAMM</name>
<protein>
    <submittedName>
        <fullName evidence="2">Uncharacterized protein</fullName>
    </submittedName>
</protein>
<accession>A0A4P9VP15</accession>
<dbReference type="AlphaFoldDB" id="A0A4P9VP15"/>
<evidence type="ECO:0000313" key="3">
    <source>
        <dbReference type="Proteomes" id="UP000257039"/>
    </source>
</evidence>
<gene>
    <name evidence="2" type="ORF">B9G39_17960</name>
</gene>
<feature type="chain" id="PRO_5020183051" evidence="1">
    <location>
        <begin position="20"/>
        <end position="112"/>
    </location>
</feature>
<dbReference type="Proteomes" id="UP000257039">
    <property type="component" value="Unassembled WGS sequence"/>
</dbReference>
<keyword evidence="3" id="KW-1185">Reference proteome</keyword>
<sequence>MKCKNLLVLSLLISFNVAALEKPAEIKIDNIFMSSLNTATFRVVSQSANWHCDGGPRNPAWSYIHEDDPGAKTMMSGLLTAFAAGHTVQLYTIGVNSPEGKICKIVEFRIDK</sequence>
<reference evidence="2 3" key="1">
    <citation type="submission" date="2017-04" db="EMBL/GenBank/DDBJ databases">
        <title>Draft genome sequence of Zooshikella ganghwensis VG4 isolated from Red Sea sediments.</title>
        <authorList>
            <person name="Rehman Z."/>
            <person name="Alam I."/>
            <person name="Kamau A."/>
            <person name="Bajic V."/>
            <person name="Leiknes T."/>
        </authorList>
    </citation>
    <scope>NUCLEOTIDE SEQUENCE [LARGE SCALE GENOMIC DNA]</scope>
    <source>
        <strain evidence="2 3">VG4</strain>
    </source>
</reference>
<comment type="caution">
    <text evidence="2">The sequence shown here is derived from an EMBL/GenBank/DDBJ whole genome shotgun (WGS) entry which is preliminary data.</text>
</comment>
<proteinExistence type="predicted"/>
<evidence type="ECO:0000313" key="2">
    <source>
        <dbReference type="EMBL" id="RDH45173.1"/>
    </source>
</evidence>